<comment type="caution">
    <text evidence="1">The sequence shown here is derived from an EMBL/GenBank/DDBJ whole genome shotgun (WGS) entry which is preliminary data.</text>
</comment>
<feature type="non-terminal residue" evidence="1">
    <location>
        <position position="1"/>
    </location>
</feature>
<proteinExistence type="predicted"/>
<dbReference type="AlphaFoldDB" id="A0A815WYE7"/>
<name>A0A815WYE7_9BILA</name>
<reference evidence="1" key="1">
    <citation type="submission" date="2021-02" db="EMBL/GenBank/DDBJ databases">
        <authorList>
            <person name="Nowell W R."/>
        </authorList>
    </citation>
    <scope>NUCLEOTIDE SEQUENCE</scope>
</reference>
<evidence type="ECO:0000313" key="2">
    <source>
        <dbReference type="Proteomes" id="UP000663864"/>
    </source>
</evidence>
<evidence type="ECO:0000313" key="1">
    <source>
        <dbReference type="EMBL" id="CAF1549435.1"/>
    </source>
</evidence>
<dbReference type="Proteomes" id="UP000663864">
    <property type="component" value="Unassembled WGS sequence"/>
</dbReference>
<protein>
    <submittedName>
        <fullName evidence="1">Uncharacterized protein</fullName>
    </submittedName>
</protein>
<organism evidence="1 2">
    <name type="scientific">Rotaria sordida</name>
    <dbReference type="NCBI Taxonomy" id="392033"/>
    <lineage>
        <taxon>Eukaryota</taxon>
        <taxon>Metazoa</taxon>
        <taxon>Spiralia</taxon>
        <taxon>Gnathifera</taxon>
        <taxon>Rotifera</taxon>
        <taxon>Eurotatoria</taxon>
        <taxon>Bdelloidea</taxon>
        <taxon>Philodinida</taxon>
        <taxon>Philodinidae</taxon>
        <taxon>Rotaria</taxon>
    </lineage>
</organism>
<gene>
    <name evidence="1" type="ORF">ZHD862_LOCUS39310</name>
</gene>
<accession>A0A815WYE7</accession>
<sequence>TLQLDSNMVHWLIQILIDLAPNQPKLSREGLDHLEASRGLTENLIKTQKKLCEQINSITKHIVK</sequence>
<dbReference type="EMBL" id="CAJNOT010016633">
    <property type="protein sequence ID" value="CAF1549435.1"/>
    <property type="molecule type" value="Genomic_DNA"/>
</dbReference>